<sequence length="278" mass="32321">MPAYGARGAPKFTGKGRQLEEFWERFEELAVACNVDEKQRAALALRYVKKSRDKDLWKGMKNYKWVVLGDFEKWKDVVNGAYTDGEKKREYTYSDLMRYIKECRDINISKEQDFMNYYRKFVSISQGLLSNGKIVEEQANHFFWQGLHRKTRKTIKKRLEVMDKDREADAIPSIEDTLKAGQYVYSEKSFECQYNGSGKHHRPWASSDNSSSDSSSESESDLTSESSESDSDLDVSASSSSESERVGWKKKKKGKKVKKRMDKKKRGKEKEREEVVTK</sequence>
<keyword evidence="3" id="KW-1185">Reference proteome</keyword>
<feature type="compositionally biased region" description="Basic residues" evidence="1">
    <location>
        <begin position="248"/>
        <end position="267"/>
    </location>
</feature>
<feature type="region of interest" description="Disordered" evidence="1">
    <location>
        <begin position="196"/>
        <end position="278"/>
    </location>
</feature>
<reference evidence="2 3" key="1">
    <citation type="journal article" date="2019" name="Nat. Ecol. Evol.">
        <title>Megaphylogeny resolves global patterns of mushroom evolution.</title>
        <authorList>
            <person name="Varga T."/>
            <person name="Krizsan K."/>
            <person name="Foldi C."/>
            <person name="Dima B."/>
            <person name="Sanchez-Garcia M."/>
            <person name="Sanchez-Ramirez S."/>
            <person name="Szollosi G.J."/>
            <person name="Szarkandi J.G."/>
            <person name="Papp V."/>
            <person name="Albert L."/>
            <person name="Andreopoulos W."/>
            <person name="Angelini C."/>
            <person name="Antonin V."/>
            <person name="Barry K.W."/>
            <person name="Bougher N.L."/>
            <person name="Buchanan P."/>
            <person name="Buyck B."/>
            <person name="Bense V."/>
            <person name="Catcheside P."/>
            <person name="Chovatia M."/>
            <person name="Cooper J."/>
            <person name="Damon W."/>
            <person name="Desjardin D."/>
            <person name="Finy P."/>
            <person name="Geml J."/>
            <person name="Haridas S."/>
            <person name="Hughes K."/>
            <person name="Justo A."/>
            <person name="Karasinski D."/>
            <person name="Kautmanova I."/>
            <person name="Kiss B."/>
            <person name="Kocsube S."/>
            <person name="Kotiranta H."/>
            <person name="LaButti K.M."/>
            <person name="Lechner B.E."/>
            <person name="Liimatainen K."/>
            <person name="Lipzen A."/>
            <person name="Lukacs Z."/>
            <person name="Mihaltcheva S."/>
            <person name="Morgado L.N."/>
            <person name="Niskanen T."/>
            <person name="Noordeloos M.E."/>
            <person name="Ohm R.A."/>
            <person name="Ortiz-Santana B."/>
            <person name="Ovrebo C."/>
            <person name="Racz N."/>
            <person name="Riley R."/>
            <person name="Savchenko A."/>
            <person name="Shiryaev A."/>
            <person name="Soop K."/>
            <person name="Spirin V."/>
            <person name="Szebenyi C."/>
            <person name="Tomsovsky M."/>
            <person name="Tulloss R.E."/>
            <person name="Uehling J."/>
            <person name="Grigoriev I.V."/>
            <person name="Vagvolgyi C."/>
            <person name="Papp T."/>
            <person name="Martin F.M."/>
            <person name="Miettinen O."/>
            <person name="Hibbett D.S."/>
            <person name="Nagy L.G."/>
        </authorList>
    </citation>
    <scope>NUCLEOTIDE SEQUENCE [LARGE SCALE GENOMIC DNA]</scope>
    <source>
        <strain evidence="2 3">CBS 121175</strain>
    </source>
</reference>
<dbReference type="STRING" id="230819.A0A5C3K918"/>
<evidence type="ECO:0000256" key="1">
    <source>
        <dbReference type="SAM" id="MobiDB-lite"/>
    </source>
</evidence>
<dbReference type="EMBL" id="ML210747">
    <property type="protein sequence ID" value="TFK16550.1"/>
    <property type="molecule type" value="Genomic_DNA"/>
</dbReference>
<dbReference type="Proteomes" id="UP000307440">
    <property type="component" value="Unassembled WGS sequence"/>
</dbReference>
<dbReference type="AlphaFoldDB" id="A0A5C3K918"/>
<gene>
    <name evidence="2" type="ORF">FA15DRAFT_607065</name>
</gene>
<organism evidence="2 3">
    <name type="scientific">Coprinopsis marcescibilis</name>
    <name type="common">Agaric fungus</name>
    <name type="synonym">Psathyrella marcescibilis</name>
    <dbReference type="NCBI Taxonomy" id="230819"/>
    <lineage>
        <taxon>Eukaryota</taxon>
        <taxon>Fungi</taxon>
        <taxon>Dikarya</taxon>
        <taxon>Basidiomycota</taxon>
        <taxon>Agaricomycotina</taxon>
        <taxon>Agaricomycetes</taxon>
        <taxon>Agaricomycetidae</taxon>
        <taxon>Agaricales</taxon>
        <taxon>Agaricineae</taxon>
        <taxon>Psathyrellaceae</taxon>
        <taxon>Coprinopsis</taxon>
    </lineage>
</organism>
<proteinExistence type="predicted"/>
<feature type="compositionally biased region" description="Low complexity" evidence="1">
    <location>
        <begin position="206"/>
        <end position="215"/>
    </location>
</feature>
<protein>
    <submittedName>
        <fullName evidence="2">Uncharacterized protein</fullName>
    </submittedName>
</protein>
<feature type="compositionally biased region" description="Acidic residues" evidence="1">
    <location>
        <begin position="216"/>
        <end position="233"/>
    </location>
</feature>
<dbReference type="OrthoDB" id="3252634at2759"/>
<evidence type="ECO:0000313" key="3">
    <source>
        <dbReference type="Proteomes" id="UP000307440"/>
    </source>
</evidence>
<evidence type="ECO:0000313" key="2">
    <source>
        <dbReference type="EMBL" id="TFK16550.1"/>
    </source>
</evidence>
<accession>A0A5C3K918</accession>
<name>A0A5C3K918_COPMA</name>
<feature type="compositionally biased region" description="Basic and acidic residues" evidence="1">
    <location>
        <begin position="268"/>
        <end position="278"/>
    </location>
</feature>